<proteinExistence type="predicted"/>
<organism evidence="2 3">
    <name type="scientific">Senna tora</name>
    <dbReference type="NCBI Taxonomy" id="362788"/>
    <lineage>
        <taxon>Eukaryota</taxon>
        <taxon>Viridiplantae</taxon>
        <taxon>Streptophyta</taxon>
        <taxon>Embryophyta</taxon>
        <taxon>Tracheophyta</taxon>
        <taxon>Spermatophyta</taxon>
        <taxon>Magnoliopsida</taxon>
        <taxon>eudicotyledons</taxon>
        <taxon>Gunneridae</taxon>
        <taxon>Pentapetalae</taxon>
        <taxon>rosids</taxon>
        <taxon>fabids</taxon>
        <taxon>Fabales</taxon>
        <taxon>Fabaceae</taxon>
        <taxon>Caesalpinioideae</taxon>
        <taxon>Cassia clade</taxon>
        <taxon>Senna</taxon>
    </lineage>
</organism>
<accession>A0A834XIT3</accession>
<dbReference type="EMBL" id="JAAIUW010000001">
    <property type="protein sequence ID" value="KAF7844566.1"/>
    <property type="molecule type" value="Genomic_DNA"/>
</dbReference>
<reference evidence="2" key="1">
    <citation type="submission" date="2020-09" db="EMBL/GenBank/DDBJ databases">
        <title>Genome-Enabled Discovery of Anthraquinone Biosynthesis in Senna tora.</title>
        <authorList>
            <person name="Kang S.-H."/>
            <person name="Pandey R.P."/>
            <person name="Lee C.-M."/>
            <person name="Sim J.-S."/>
            <person name="Jeong J.-T."/>
            <person name="Choi B.-S."/>
            <person name="Jung M."/>
            <person name="Ginzburg D."/>
            <person name="Zhao K."/>
            <person name="Won S.Y."/>
            <person name="Oh T.-J."/>
            <person name="Yu Y."/>
            <person name="Kim N.-H."/>
            <person name="Lee O.R."/>
            <person name="Lee T.-H."/>
            <person name="Bashyal P."/>
            <person name="Kim T.-S."/>
            <person name="Lee W.-H."/>
            <person name="Kawkins C."/>
            <person name="Kim C.-K."/>
            <person name="Kim J.S."/>
            <person name="Ahn B.O."/>
            <person name="Rhee S.Y."/>
            <person name="Sohng J.K."/>
        </authorList>
    </citation>
    <scope>NUCLEOTIDE SEQUENCE</scope>
    <source>
        <tissue evidence="2">Leaf</tissue>
    </source>
</reference>
<gene>
    <name evidence="2" type="ORF">G2W53_001471</name>
</gene>
<protein>
    <submittedName>
        <fullName evidence="2">Enzymatic polyprotein</fullName>
    </submittedName>
</protein>
<evidence type="ECO:0000313" key="2">
    <source>
        <dbReference type="EMBL" id="KAF7844566.1"/>
    </source>
</evidence>
<dbReference type="OrthoDB" id="1735266at2759"/>
<dbReference type="Proteomes" id="UP000634136">
    <property type="component" value="Unassembled WGS sequence"/>
</dbReference>
<dbReference type="PANTHER" id="PTHR48434">
    <property type="entry name" value="(RAPE) HYPOTHETICAL PROTEIN"/>
    <property type="match status" value="1"/>
</dbReference>
<comment type="caution">
    <text evidence="2">The sequence shown here is derived from an EMBL/GenBank/DDBJ whole genome shotgun (WGS) entry which is preliminary data.</text>
</comment>
<keyword evidence="3" id="KW-1185">Reference proteome</keyword>
<dbReference type="PANTHER" id="PTHR48434:SF1">
    <property type="entry name" value="(RAPE) HYPOTHETICAL PROTEIN"/>
    <property type="match status" value="1"/>
</dbReference>
<name>A0A834XIT3_9FABA</name>
<evidence type="ECO:0000256" key="1">
    <source>
        <dbReference type="SAM" id="MobiDB-lite"/>
    </source>
</evidence>
<dbReference type="AlphaFoldDB" id="A0A834XIT3"/>
<feature type="region of interest" description="Disordered" evidence="1">
    <location>
        <begin position="162"/>
        <end position="184"/>
    </location>
</feature>
<sequence>MVTMGKNKGKKGGVWEFPAWFSEWFFQYGPTTSFFLSLLQNAYELFKTRINFPDETRLLHFFANFRVTWILTWDYTFCSKLPSPYPKYLARDFNIKWWLAYDPTLLSTDKLDSWFKEHPQQLKNIVQDQSTSQFLTSKSKIMAEFAVAGSEEEFQEKLRALSKVGHSDESNNESTTGHTPLNEDDCYGVDLSNIHQYD</sequence>
<evidence type="ECO:0000313" key="3">
    <source>
        <dbReference type="Proteomes" id="UP000634136"/>
    </source>
</evidence>